<comment type="caution">
    <text evidence="2">The sequence shown here is derived from an EMBL/GenBank/DDBJ whole genome shotgun (WGS) entry which is preliminary data.</text>
</comment>
<evidence type="ECO:0000256" key="1">
    <source>
        <dbReference type="SAM" id="MobiDB-lite"/>
    </source>
</evidence>
<protein>
    <submittedName>
        <fullName evidence="2">Uncharacterized protein</fullName>
    </submittedName>
</protein>
<feature type="region of interest" description="Disordered" evidence="1">
    <location>
        <begin position="1"/>
        <end position="20"/>
    </location>
</feature>
<dbReference type="OrthoDB" id="5516649at2"/>
<reference evidence="2 3" key="1">
    <citation type="submission" date="2019-08" db="EMBL/GenBank/DDBJ databases">
        <title>Bradymonadales sp. TMQ4.</title>
        <authorList>
            <person name="Liang Q."/>
        </authorList>
    </citation>
    <scope>NUCLEOTIDE SEQUENCE [LARGE SCALE GENOMIC DNA]</scope>
    <source>
        <strain evidence="2 3">TMQ4</strain>
    </source>
</reference>
<accession>A0A5C6XAE5</accession>
<sequence length="133" mass="14063">MSRIDQGSNAGAAAWSPRAHEEVGGLRRAITEHLQETHLPAEVAPMMGEFLQKPALFGEVHNAGLQRVQPPPHAPPPGQIRDALTHARHALASIDAASPQAGALREVVAILDEHLSLKAELISRCASDAAKVG</sequence>
<gene>
    <name evidence="2" type="ORF">FRC98_00180</name>
</gene>
<evidence type="ECO:0000313" key="3">
    <source>
        <dbReference type="Proteomes" id="UP000321412"/>
    </source>
</evidence>
<organism evidence="2 3">
    <name type="scientific">Lujinxingia vulgaris</name>
    <dbReference type="NCBI Taxonomy" id="2600176"/>
    <lineage>
        <taxon>Bacteria</taxon>
        <taxon>Deltaproteobacteria</taxon>
        <taxon>Bradymonadales</taxon>
        <taxon>Lujinxingiaceae</taxon>
        <taxon>Lujinxingia</taxon>
    </lineage>
</organism>
<dbReference type="EMBL" id="VOSM01000001">
    <property type="protein sequence ID" value="TXD38856.1"/>
    <property type="molecule type" value="Genomic_DNA"/>
</dbReference>
<evidence type="ECO:0000313" key="2">
    <source>
        <dbReference type="EMBL" id="TXD38856.1"/>
    </source>
</evidence>
<name>A0A5C6XAE5_9DELT</name>
<keyword evidence="3" id="KW-1185">Reference proteome</keyword>
<proteinExistence type="predicted"/>
<dbReference type="AlphaFoldDB" id="A0A5C6XAE5"/>
<dbReference type="Proteomes" id="UP000321412">
    <property type="component" value="Unassembled WGS sequence"/>
</dbReference>
<dbReference type="RefSeq" id="WP_146979295.1">
    <property type="nucleotide sequence ID" value="NZ_VOSM01000001.1"/>
</dbReference>